<protein>
    <recommendedName>
        <fullName evidence="4">BTB domain-containing protein</fullName>
    </recommendedName>
</protein>
<evidence type="ECO:0000256" key="1">
    <source>
        <dbReference type="SAM" id="MobiDB-lite"/>
    </source>
</evidence>
<keyword evidence="3" id="KW-1185">Reference proteome</keyword>
<feature type="compositionally biased region" description="Basic and acidic residues" evidence="1">
    <location>
        <begin position="35"/>
        <end position="49"/>
    </location>
</feature>
<reference evidence="2 3" key="1">
    <citation type="submission" date="2019-06" db="EMBL/GenBank/DDBJ databases">
        <title>Wine fermentation using esterase from Monascus purpureus.</title>
        <authorList>
            <person name="Geng C."/>
            <person name="Zhang Y."/>
        </authorList>
    </citation>
    <scope>NUCLEOTIDE SEQUENCE [LARGE SCALE GENOMIC DNA]</scope>
    <source>
        <strain evidence="2">HQ1</strain>
    </source>
</reference>
<accession>A0A507QPF5</accession>
<feature type="compositionally biased region" description="Polar residues" evidence="1">
    <location>
        <begin position="204"/>
        <end position="213"/>
    </location>
</feature>
<dbReference type="Proteomes" id="UP000319663">
    <property type="component" value="Unassembled WGS sequence"/>
</dbReference>
<dbReference type="OrthoDB" id="5329403at2759"/>
<proteinExistence type="predicted"/>
<evidence type="ECO:0000313" key="2">
    <source>
        <dbReference type="EMBL" id="TQB69521.1"/>
    </source>
</evidence>
<evidence type="ECO:0008006" key="4">
    <source>
        <dbReference type="Google" id="ProtNLM"/>
    </source>
</evidence>
<feature type="region of interest" description="Disordered" evidence="1">
    <location>
        <begin position="1"/>
        <end position="77"/>
    </location>
</feature>
<feature type="compositionally biased region" description="Polar residues" evidence="1">
    <location>
        <begin position="1"/>
        <end position="13"/>
    </location>
</feature>
<sequence>MSPFSSTSSQANQGNNPGKPKKKNNRGKGKNKRNKNNDNKASMDDKTTSHSEGGSDVQNANSNVSAPTGAEIKDTADITGVVGSGVVTEKAPLVIDSATWSGYSPPSLAKGLDAGVEVQCGNASTEKSSDYASAGDVSARDNEKPKLYWPRADADSSRTFSFPTREESGIKMLGRSPKGKKPSHPSAHLKNNDLDKDEKKQAKPISTATSITDDGSPVRRGRTRSLEDLREERNCLAWVDFSEYIRPRETESVDSVGETSTTTRSTVSQSTRTLSPIQELDDSSEKEDSGSSITQTIEISDTQSDTDSDKTATPTTVDIRPMEENVTEHCPDLLREYLLGIFKLGHLTDSEITLKSFNDSFPPIVFQTHKLIIARSPLISCILNTEEFPDGRPKVNATAGQSFTMIKAFEVAIQSLYGFPVLDGEQLRQATLEAIGHTEKSARRNPDVIQKACVDFAMCYAASGAFFGNYEVLEAGVRIVEDLIDWETVELVLQFGMTVDNFLVAHFDKIPFPEEVGEAEQQITVAAIKDLRETWAPRLISSALEWLCNYLYPGVMLLPKAQVTCMNDRIPYHLRYLQGSVIGKPNLARVMFGWSPNNRQKPTRELAIMSAILVSMPFEKLKEMFSRLEARNILTINLANCILEERELRRFRALEAYAEQKKQSQDEKEQPEIKELGYKEFLVCNEGLTDDQDGDTPIEATVERVWVGLELKAYFRSTQPMGRHNRATSHRRS</sequence>
<name>A0A507QPF5_MONPU</name>
<feature type="compositionally biased region" description="Low complexity" evidence="1">
    <location>
        <begin position="259"/>
        <end position="275"/>
    </location>
</feature>
<dbReference type="EMBL" id="VIFY01000148">
    <property type="protein sequence ID" value="TQB69521.1"/>
    <property type="molecule type" value="Genomic_DNA"/>
</dbReference>
<feature type="compositionally biased region" description="Basic and acidic residues" evidence="1">
    <location>
        <begin position="190"/>
        <end position="201"/>
    </location>
</feature>
<organism evidence="2 3">
    <name type="scientific">Monascus purpureus</name>
    <name type="common">Red mold</name>
    <name type="synonym">Monascus anka</name>
    <dbReference type="NCBI Taxonomy" id="5098"/>
    <lineage>
        <taxon>Eukaryota</taxon>
        <taxon>Fungi</taxon>
        <taxon>Dikarya</taxon>
        <taxon>Ascomycota</taxon>
        <taxon>Pezizomycotina</taxon>
        <taxon>Eurotiomycetes</taxon>
        <taxon>Eurotiomycetidae</taxon>
        <taxon>Eurotiales</taxon>
        <taxon>Aspergillaceae</taxon>
        <taxon>Monascus</taxon>
    </lineage>
</organism>
<gene>
    <name evidence="2" type="ORF">MPDQ_001696</name>
</gene>
<feature type="compositionally biased region" description="Basic and acidic residues" evidence="1">
    <location>
        <begin position="138"/>
        <end position="156"/>
    </location>
</feature>
<feature type="region of interest" description="Disordered" evidence="1">
    <location>
        <begin position="121"/>
        <end position="225"/>
    </location>
</feature>
<feature type="compositionally biased region" description="Polar residues" evidence="1">
    <location>
        <begin position="50"/>
        <end position="66"/>
    </location>
</feature>
<feature type="region of interest" description="Disordered" evidence="1">
    <location>
        <begin position="249"/>
        <end position="315"/>
    </location>
</feature>
<comment type="caution">
    <text evidence="2">The sequence shown here is derived from an EMBL/GenBank/DDBJ whole genome shotgun (WGS) entry which is preliminary data.</text>
</comment>
<dbReference type="AlphaFoldDB" id="A0A507QPF5"/>
<feature type="compositionally biased region" description="Basic residues" evidence="1">
    <location>
        <begin position="19"/>
        <end position="34"/>
    </location>
</feature>
<evidence type="ECO:0000313" key="3">
    <source>
        <dbReference type="Proteomes" id="UP000319663"/>
    </source>
</evidence>